<evidence type="ECO:0000313" key="2">
    <source>
        <dbReference type="Proteomes" id="UP000548632"/>
    </source>
</evidence>
<proteinExistence type="predicted"/>
<gene>
    <name evidence="1" type="ORF">HUK38_04225</name>
</gene>
<dbReference type="Proteomes" id="UP000548632">
    <property type="component" value="Unassembled WGS sequence"/>
</dbReference>
<dbReference type="Pfam" id="PF25734">
    <property type="entry name" value="RelB_like_antitoxin"/>
    <property type="match status" value="1"/>
</dbReference>
<keyword evidence="2" id="KW-1185">Reference proteome</keyword>
<reference evidence="1 2" key="1">
    <citation type="journal article" date="2020" name="Arch. Microbiol.">
        <title>The genome sequence of the giant phototrophic gammaproteobacterium Thiospirillum jenense gives insight into its physiological properties and phylogenetic relationships.</title>
        <authorList>
            <person name="Imhoff J.F."/>
            <person name="Meyer T.E."/>
            <person name="Kyndt J.A."/>
        </authorList>
    </citation>
    <scope>NUCLEOTIDE SEQUENCE [LARGE SCALE GENOMIC DNA]</scope>
    <source>
        <strain evidence="1 2">DSM 216</strain>
    </source>
</reference>
<dbReference type="EMBL" id="JABVCQ010000007">
    <property type="protein sequence ID" value="MBB1125436.1"/>
    <property type="molecule type" value="Genomic_DNA"/>
</dbReference>
<accession>A0A839HDG7</accession>
<evidence type="ECO:0000313" key="1">
    <source>
        <dbReference type="EMBL" id="MBB1125436.1"/>
    </source>
</evidence>
<dbReference type="RefSeq" id="WP_182582791.1">
    <property type="nucleotide sequence ID" value="NZ_JABVCQ010000007.1"/>
</dbReference>
<dbReference type="InterPro" id="IPR057930">
    <property type="entry name" value="Antitoxin_put"/>
</dbReference>
<organism evidence="1 2">
    <name type="scientific">Thiospirillum jenense</name>
    <dbReference type="NCBI Taxonomy" id="1653858"/>
    <lineage>
        <taxon>Bacteria</taxon>
        <taxon>Pseudomonadati</taxon>
        <taxon>Pseudomonadota</taxon>
        <taxon>Gammaproteobacteria</taxon>
        <taxon>Chromatiales</taxon>
        <taxon>Chromatiaceae</taxon>
        <taxon>Thiospirillum</taxon>
    </lineage>
</organism>
<dbReference type="AlphaFoldDB" id="A0A839HDG7"/>
<name>A0A839HDG7_9GAMM</name>
<protein>
    <submittedName>
        <fullName evidence="1">Uncharacterized protein</fullName>
    </submittedName>
</protein>
<comment type="caution">
    <text evidence="1">The sequence shown here is derived from an EMBL/GenBank/DDBJ whole genome shotgun (WGS) entry which is preliminary data.</text>
</comment>
<sequence>MSSEYLDQQTLRLLIEEAVHTALVNHRDLIEAAVSEAILDLKFGLAIEAGDQHDYVAANVIWAKLNDTAP</sequence>